<proteinExistence type="predicted"/>
<feature type="chain" id="PRO_5011659251" evidence="1">
    <location>
        <begin position="23"/>
        <end position="131"/>
    </location>
</feature>
<evidence type="ECO:0000313" key="2">
    <source>
        <dbReference type="EMBL" id="SFO93687.1"/>
    </source>
</evidence>
<organism evidence="2 3">
    <name type="scientific">Qipengyuania nanhaisediminis</name>
    <dbReference type="NCBI Taxonomy" id="604088"/>
    <lineage>
        <taxon>Bacteria</taxon>
        <taxon>Pseudomonadati</taxon>
        <taxon>Pseudomonadota</taxon>
        <taxon>Alphaproteobacteria</taxon>
        <taxon>Sphingomonadales</taxon>
        <taxon>Erythrobacteraceae</taxon>
        <taxon>Qipengyuania</taxon>
    </lineage>
</organism>
<dbReference type="EMBL" id="FOWZ01000001">
    <property type="protein sequence ID" value="SFO93687.1"/>
    <property type="molecule type" value="Genomic_DNA"/>
</dbReference>
<dbReference type="RefSeq" id="WP_090477531.1">
    <property type="nucleotide sequence ID" value="NZ_FOWZ01000001.1"/>
</dbReference>
<protein>
    <submittedName>
        <fullName evidence="2">Uncharacterized protein</fullName>
    </submittedName>
</protein>
<dbReference type="AlphaFoldDB" id="A0A1I5L8V6"/>
<keyword evidence="3" id="KW-1185">Reference proteome</keyword>
<sequence length="131" mass="14168">MKAAWLCLGIAASFAAASPAAACRGVFSETYVFLPQLPGDIAPDAIVLRVKPQPSITASNNGIRVAVAEVVQGDWPRDTAWIDYGLFTSCSRVHLPEEGALVVGVPREYSPTTLVARQYYRRDWEGTDNGN</sequence>
<dbReference type="OrthoDB" id="7407505at2"/>
<name>A0A1I5L8V6_9SPHN</name>
<evidence type="ECO:0000256" key="1">
    <source>
        <dbReference type="SAM" id="SignalP"/>
    </source>
</evidence>
<keyword evidence="1" id="KW-0732">Signal</keyword>
<evidence type="ECO:0000313" key="3">
    <source>
        <dbReference type="Proteomes" id="UP000199331"/>
    </source>
</evidence>
<gene>
    <name evidence="2" type="ORF">SAMN04488060_0829</name>
</gene>
<feature type="signal peptide" evidence="1">
    <location>
        <begin position="1"/>
        <end position="22"/>
    </location>
</feature>
<dbReference type="Proteomes" id="UP000199331">
    <property type="component" value="Unassembled WGS sequence"/>
</dbReference>
<dbReference type="STRING" id="604088.SAMN04488060_0829"/>
<reference evidence="3" key="1">
    <citation type="submission" date="2016-10" db="EMBL/GenBank/DDBJ databases">
        <authorList>
            <person name="Varghese N."/>
            <person name="Submissions S."/>
        </authorList>
    </citation>
    <scope>NUCLEOTIDE SEQUENCE [LARGE SCALE GENOMIC DNA]</scope>
    <source>
        <strain evidence="3">CGMCC 1.7715</strain>
    </source>
</reference>
<accession>A0A1I5L8V6</accession>